<dbReference type="eggNOG" id="ENOG502T90F">
    <property type="taxonomic scope" value="Eukaryota"/>
</dbReference>
<evidence type="ECO:0000259" key="2">
    <source>
        <dbReference type="PROSITE" id="PS51465"/>
    </source>
</evidence>
<dbReference type="InterPro" id="IPR002350">
    <property type="entry name" value="Kazal_dom"/>
</dbReference>
<dbReference type="Gene3D" id="3.30.60.30">
    <property type="match status" value="1"/>
</dbReference>
<dbReference type="STRING" id="7260.B4N3F8"/>
<evidence type="ECO:0000313" key="3">
    <source>
        <dbReference type="EMBL" id="EDW79163.2"/>
    </source>
</evidence>
<keyword evidence="4" id="KW-1185">Reference proteome</keyword>
<organism evidence="3 4">
    <name type="scientific">Drosophila willistoni</name>
    <name type="common">Fruit fly</name>
    <dbReference type="NCBI Taxonomy" id="7260"/>
    <lineage>
        <taxon>Eukaryota</taxon>
        <taxon>Metazoa</taxon>
        <taxon>Ecdysozoa</taxon>
        <taxon>Arthropoda</taxon>
        <taxon>Hexapoda</taxon>
        <taxon>Insecta</taxon>
        <taxon>Pterygota</taxon>
        <taxon>Neoptera</taxon>
        <taxon>Endopterygota</taxon>
        <taxon>Diptera</taxon>
        <taxon>Brachycera</taxon>
        <taxon>Muscomorpha</taxon>
        <taxon>Ephydroidea</taxon>
        <taxon>Drosophilidae</taxon>
        <taxon>Drosophila</taxon>
        <taxon>Sophophora</taxon>
    </lineage>
</organism>
<dbReference type="InParanoid" id="B4N3F8"/>
<gene>
    <name evidence="3" type="primary">Dwil\GK12691</name>
    <name evidence="3" type="ORF">Dwil_GK12691</name>
</gene>
<dbReference type="Pfam" id="PF07648">
    <property type="entry name" value="Kazal_2"/>
    <property type="match status" value="1"/>
</dbReference>
<dbReference type="AlphaFoldDB" id="B4N3F8"/>
<name>B4N3F8_DROWI</name>
<feature type="compositionally biased region" description="Polar residues" evidence="1">
    <location>
        <begin position="82"/>
        <end position="93"/>
    </location>
</feature>
<evidence type="ECO:0000313" key="4">
    <source>
        <dbReference type="Proteomes" id="UP000007798"/>
    </source>
</evidence>
<proteinExistence type="predicted"/>
<feature type="domain" description="Kazal-like" evidence="2">
    <location>
        <begin position="244"/>
        <end position="300"/>
    </location>
</feature>
<dbReference type="EMBL" id="CH964095">
    <property type="protein sequence ID" value="EDW79163.2"/>
    <property type="molecule type" value="Genomic_DNA"/>
</dbReference>
<dbReference type="Proteomes" id="UP000007798">
    <property type="component" value="Unassembled WGS sequence"/>
</dbReference>
<feature type="region of interest" description="Disordered" evidence="1">
    <location>
        <begin position="171"/>
        <end position="217"/>
    </location>
</feature>
<feature type="compositionally biased region" description="Polar residues" evidence="1">
    <location>
        <begin position="66"/>
        <end position="75"/>
    </location>
</feature>
<dbReference type="HOGENOM" id="CLU_970663_0_0_1"/>
<feature type="compositionally biased region" description="Basic and acidic residues" evidence="1">
    <location>
        <begin position="181"/>
        <end position="199"/>
    </location>
</feature>
<feature type="region of interest" description="Disordered" evidence="1">
    <location>
        <begin position="64"/>
        <end position="93"/>
    </location>
</feature>
<dbReference type="PROSITE" id="PS51465">
    <property type="entry name" value="KAZAL_2"/>
    <property type="match status" value="1"/>
</dbReference>
<protein>
    <recommendedName>
        <fullName evidence="2">Kazal-like domain-containing protein</fullName>
    </recommendedName>
</protein>
<dbReference type="OrthoDB" id="7856955at2759"/>
<evidence type="ECO:0000256" key="1">
    <source>
        <dbReference type="SAM" id="MobiDB-lite"/>
    </source>
</evidence>
<sequence>MTTTKTTEIPEHIQTFITNHINQVLQQVKNKPHPPPNTLTGHVQQEQQVGTPVVKPFSGLLPPIAHSSSEYTNANDKPKVSHTVQSGPQSLQTDDPQVRVINHVATATLLQRGQPVVQNKVVMPPVSQVVVSLPGEQHTPPINIADKVHQLQHHVNYVMQQAQTHIPQALQQAIKEKRKKQQEQEQEQKEKEQLEKDRTSTTSTTSTPMRSNQKNARSITMPFDASNMIQAEDIPEILETQRREMDLGKCNFDCPAESLTICATNGKCVVNFPGQCELSQWNCFNTKNVFHQVHDADCQNTIKCYQRDMMM</sequence>
<accession>B4N3F8</accession>
<reference evidence="3 4" key="1">
    <citation type="journal article" date="2007" name="Nature">
        <title>Evolution of genes and genomes on the Drosophila phylogeny.</title>
        <authorList>
            <consortium name="Drosophila 12 Genomes Consortium"/>
            <person name="Clark A.G."/>
            <person name="Eisen M.B."/>
            <person name="Smith D.R."/>
            <person name="Bergman C.M."/>
            <person name="Oliver B."/>
            <person name="Markow T.A."/>
            <person name="Kaufman T.C."/>
            <person name="Kellis M."/>
            <person name="Gelbart W."/>
            <person name="Iyer V.N."/>
            <person name="Pollard D.A."/>
            <person name="Sackton T.B."/>
            <person name="Larracuente A.M."/>
            <person name="Singh N.D."/>
            <person name="Abad J.P."/>
            <person name="Abt D.N."/>
            <person name="Adryan B."/>
            <person name="Aguade M."/>
            <person name="Akashi H."/>
            <person name="Anderson W.W."/>
            <person name="Aquadro C.F."/>
            <person name="Ardell D.H."/>
            <person name="Arguello R."/>
            <person name="Artieri C.G."/>
            <person name="Barbash D.A."/>
            <person name="Barker D."/>
            <person name="Barsanti P."/>
            <person name="Batterham P."/>
            <person name="Batzoglou S."/>
            <person name="Begun D."/>
            <person name="Bhutkar A."/>
            <person name="Blanco E."/>
            <person name="Bosak S.A."/>
            <person name="Bradley R.K."/>
            <person name="Brand A.D."/>
            <person name="Brent M.R."/>
            <person name="Brooks A.N."/>
            <person name="Brown R.H."/>
            <person name="Butlin R.K."/>
            <person name="Caggese C."/>
            <person name="Calvi B.R."/>
            <person name="Bernardo de Carvalho A."/>
            <person name="Caspi A."/>
            <person name="Castrezana S."/>
            <person name="Celniker S.E."/>
            <person name="Chang J.L."/>
            <person name="Chapple C."/>
            <person name="Chatterji S."/>
            <person name="Chinwalla A."/>
            <person name="Civetta A."/>
            <person name="Clifton S.W."/>
            <person name="Comeron J.M."/>
            <person name="Costello J.C."/>
            <person name="Coyne J.A."/>
            <person name="Daub J."/>
            <person name="David R.G."/>
            <person name="Delcher A.L."/>
            <person name="Delehaunty K."/>
            <person name="Do C.B."/>
            <person name="Ebling H."/>
            <person name="Edwards K."/>
            <person name="Eickbush T."/>
            <person name="Evans J.D."/>
            <person name="Filipski A."/>
            <person name="Findeiss S."/>
            <person name="Freyhult E."/>
            <person name="Fulton L."/>
            <person name="Fulton R."/>
            <person name="Garcia A.C."/>
            <person name="Gardiner A."/>
            <person name="Garfield D.A."/>
            <person name="Garvin B.E."/>
            <person name="Gibson G."/>
            <person name="Gilbert D."/>
            <person name="Gnerre S."/>
            <person name="Godfrey J."/>
            <person name="Good R."/>
            <person name="Gotea V."/>
            <person name="Gravely B."/>
            <person name="Greenberg A.J."/>
            <person name="Griffiths-Jones S."/>
            <person name="Gross S."/>
            <person name="Guigo R."/>
            <person name="Gustafson E.A."/>
            <person name="Haerty W."/>
            <person name="Hahn M.W."/>
            <person name="Halligan D.L."/>
            <person name="Halpern A.L."/>
            <person name="Halter G.M."/>
            <person name="Han M.V."/>
            <person name="Heger A."/>
            <person name="Hillier L."/>
            <person name="Hinrichs A.S."/>
            <person name="Holmes I."/>
            <person name="Hoskins R.A."/>
            <person name="Hubisz M.J."/>
            <person name="Hultmark D."/>
            <person name="Huntley M.A."/>
            <person name="Jaffe D.B."/>
            <person name="Jagadeeshan S."/>
            <person name="Jeck W.R."/>
            <person name="Johnson J."/>
            <person name="Jones C.D."/>
            <person name="Jordan W.C."/>
            <person name="Karpen G.H."/>
            <person name="Kataoka E."/>
            <person name="Keightley P.D."/>
            <person name="Kheradpour P."/>
            <person name="Kirkness E.F."/>
            <person name="Koerich L.B."/>
            <person name="Kristiansen K."/>
            <person name="Kudrna D."/>
            <person name="Kulathinal R.J."/>
            <person name="Kumar S."/>
            <person name="Kwok R."/>
            <person name="Lander E."/>
            <person name="Langley C.H."/>
            <person name="Lapoint R."/>
            <person name="Lazzaro B.P."/>
            <person name="Lee S.J."/>
            <person name="Levesque L."/>
            <person name="Li R."/>
            <person name="Lin C.F."/>
            <person name="Lin M.F."/>
            <person name="Lindblad-Toh K."/>
            <person name="Llopart A."/>
            <person name="Long M."/>
            <person name="Low L."/>
            <person name="Lozovsky E."/>
            <person name="Lu J."/>
            <person name="Luo M."/>
            <person name="Machado C.A."/>
            <person name="Makalowski W."/>
            <person name="Marzo M."/>
            <person name="Matsuda M."/>
            <person name="Matzkin L."/>
            <person name="McAllister B."/>
            <person name="McBride C.S."/>
            <person name="McKernan B."/>
            <person name="McKernan K."/>
            <person name="Mendez-Lago M."/>
            <person name="Minx P."/>
            <person name="Mollenhauer M.U."/>
            <person name="Montooth K."/>
            <person name="Mount S.M."/>
            <person name="Mu X."/>
            <person name="Myers E."/>
            <person name="Negre B."/>
            <person name="Newfeld S."/>
            <person name="Nielsen R."/>
            <person name="Noor M.A."/>
            <person name="O'Grady P."/>
            <person name="Pachter L."/>
            <person name="Papaceit M."/>
            <person name="Parisi M.J."/>
            <person name="Parisi M."/>
            <person name="Parts L."/>
            <person name="Pedersen J.S."/>
            <person name="Pesole G."/>
            <person name="Phillippy A.M."/>
            <person name="Ponting C.P."/>
            <person name="Pop M."/>
            <person name="Porcelli D."/>
            <person name="Powell J.R."/>
            <person name="Prohaska S."/>
            <person name="Pruitt K."/>
            <person name="Puig M."/>
            <person name="Quesneville H."/>
            <person name="Ram K.R."/>
            <person name="Rand D."/>
            <person name="Rasmussen M.D."/>
            <person name="Reed L.K."/>
            <person name="Reenan R."/>
            <person name="Reily A."/>
            <person name="Remington K.A."/>
            <person name="Rieger T.T."/>
            <person name="Ritchie M.G."/>
            <person name="Robin C."/>
            <person name="Rogers Y.H."/>
            <person name="Rohde C."/>
            <person name="Rozas J."/>
            <person name="Rubenfield M.J."/>
            <person name="Ruiz A."/>
            <person name="Russo S."/>
            <person name="Salzberg S.L."/>
            <person name="Sanchez-Gracia A."/>
            <person name="Saranga D.J."/>
            <person name="Sato H."/>
            <person name="Schaeffer S.W."/>
            <person name="Schatz M.C."/>
            <person name="Schlenke T."/>
            <person name="Schwartz R."/>
            <person name="Segarra C."/>
            <person name="Singh R.S."/>
            <person name="Sirot L."/>
            <person name="Sirota M."/>
            <person name="Sisneros N.B."/>
            <person name="Smith C.D."/>
            <person name="Smith T.F."/>
            <person name="Spieth J."/>
            <person name="Stage D.E."/>
            <person name="Stark A."/>
            <person name="Stephan W."/>
            <person name="Strausberg R.L."/>
            <person name="Strempel S."/>
            <person name="Sturgill D."/>
            <person name="Sutton G."/>
            <person name="Sutton G.G."/>
            <person name="Tao W."/>
            <person name="Teichmann S."/>
            <person name="Tobari Y.N."/>
            <person name="Tomimura Y."/>
            <person name="Tsolas J.M."/>
            <person name="Valente V.L."/>
            <person name="Venter E."/>
            <person name="Venter J.C."/>
            <person name="Vicario S."/>
            <person name="Vieira F.G."/>
            <person name="Vilella A.J."/>
            <person name="Villasante A."/>
            <person name="Walenz B."/>
            <person name="Wang J."/>
            <person name="Wasserman M."/>
            <person name="Watts T."/>
            <person name="Wilson D."/>
            <person name="Wilson R.K."/>
            <person name="Wing R.A."/>
            <person name="Wolfner M.F."/>
            <person name="Wong A."/>
            <person name="Wong G.K."/>
            <person name="Wu C.I."/>
            <person name="Wu G."/>
            <person name="Yamamoto D."/>
            <person name="Yang H.P."/>
            <person name="Yang S.P."/>
            <person name="Yorke J.A."/>
            <person name="Yoshida K."/>
            <person name="Zdobnov E."/>
            <person name="Zhang P."/>
            <person name="Zhang Y."/>
            <person name="Zimin A.V."/>
            <person name="Baldwin J."/>
            <person name="Abdouelleil A."/>
            <person name="Abdulkadir J."/>
            <person name="Abebe A."/>
            <person name="Abera B."/>
            <person name="Abreu J."/>
            <person name="Acer S.C."/>
            <person name="Aftuck L."/>
            <person name="Alexander A."/>
            <person name="An P."/>
            <person name="Anderson E."/>
            <person name="Anderson S."/>
            <person name="Arachi H."/>
            <person name="Azer M."/>
            <person name="Bachantsang P."/>
            <person name="Barry A."/>
            <person name="Bayul T."/>
            <person name="Berlin A."/>
            <person name="Bessette D."/>
            <person name="Bloom T."/>
            <person name="Blye J."/>
            <person name="Boguslavskiy L."/>
            <person name="Bonnet C."/>
            <person name="Boukhgalter B."/>
            <person name="Bourzgui I."/>
            <person name="Brown A."/>
            <person name="Cahill P."/>
            <person name="Channer S."/>
            <person name="Cheshatsang Y."/>
            <person name="Chuda L."/>
            <person name="Citroen M."/>
            <person name="Collymore A."/>
            <person name="Cooke P."/>
            <person name="Costello M."/>
            <person name="D'Aco K."/>
            <person name="Daza R."/>
            <person name="De Haan G."/>
            <person name="DeGray S."/>
            <person name="DeMaso C."/>
            <person name="Dhargay N."/>
            <person name="Dooley K."/>
            <person name="Dooley E."/>
            <person name="Doricent M."/>
            <person name="Dorje P."/>
            <person name="Dorjee K."/>
            <person name="Dupes A."/>
            <person name="Elong R."/>
            <person name="Falk J."/>
            <person name="Farina A."/>
            <person name="Faro S."/>
            <person name="Ferguson D."/>
            <person name="Fisher S."/>
            <person name="Foley C.D."/>
            <person name="Franke A."/>
            <person name="Friedrich D."/>
            <person name="Gadbois L."/>
            <person name="Gearin G."/>
            <person name="Gearin C.R."/>
            <person name="Giannoukos G."/>
            <person name="Goode T."/>
            <person name="Graham J."/>
            <person name="Grandbois E."/>
            <person name="Grewal S."/>
            <person name="Gyaltsen K."/>
            <person name="Hafez N."/>
            <person name="Hagos B."/>
            <person name="Hall J."/>
            <person name="Henson C."/>
            <person name="Hollinger A."/>
            <person name="Honan T."/>
            <person name="Huard M.D."/>
            <person name="Hughes L."/>
            <person name="Hurhula B."/>
            <person name="Husby M.E."/>
            <person name="Kamat A."/>
            <person name="Kanga B."/>
            <person name="Kashin S."/>
            <person name="Khazanovich D."/>
            <person name="Kisner P."/>
            <person name="Lance K."/>
            <person name="Lara M."/>
            <person name="Lee W."/>
            <person name="Lennon N."/>
            <person name="Letendre F."/>
            <person name="LeVine R."/>
            <person name="Lipovsky A."/>
            <person name="Liu X."/>
            <person name="Liu J."/>
            <person name="Liu S."/>
            <person name="Lokyitsang T."/>
            <person name="Lokyitsang Y."/>
            <person name="Lubonja R."/>
            <person name="Lui A."/>
            <person name="MacDonald P."/>
            <person name="Magnisalis V."/>
            <person name="Maru K."/>
            <person name="Matthews C."/>
            <person name="McCusker W."/>
            <person name="McDonough S."/>
            <person name="Mehta T."/>
            <person name="Meldrim J."/>
            <person name="Meneus L."/>
            <person name="Mihai O."/>
            <person name="Mihalev A."/>
            <person name="Mihova T."/>
            <person name="Mittelman R."/>
            <person name="Mlenga V."/>
            <person name="Montmayeur A."/>
            <person name="Mulrain L."/>
            <person name="Navidi A."/>
            <person name="Naylor J."/>
            <person name="Negash T."/>
            <person name="Nguyen T."/>
            <person name="Nguyen N."/>
            <person name="Nicol R."/>
            <person name="Norbu C."/>
            <person name="Norbu N."/>
            <person name="Novod N."/>
            <person name="O'Neill B."/>
            <person name="Osman S."/>
            <person name="Markiewicz E."/>
            <person name="Oyono O.L."/>
            <person name="Patti C."/>
            <person name="Phunkhang P."/>
            <person name="Pierre F."/>
            <person name="Priest M."/>
            <person name="Raghuraman S."/>
            <person name="Rege F."/>
            <person name="Reyes R."/>
            <person name="Rise C."/>
            <person name="Rogov P."/>
            <person name="Ross K."/>
            <person name="Ryan E."/>
            <person name="Settipalli S."/>
            <person name="Shea T."/>
            <person name="Sherpa N."/>
            <person name="Shi L."/>
            <person name="Shih D."/>
            <person name="Sparrow T."/>
            <person name="Spaulding J."/>
            <person name="Stalker J."/>
            <person name="Stange-Thomann N."/>
            <person name="Stavropoulos S."/>
            <person name="Stone C."/>
            <person name="Strader C."/>
            <person name="Tesfaye S."/>
            <person name="Thomson T."/>
            <person name="Thoulutsang Y."/>
            <person name="Thoulutsang D."/>
            <person name="Topham K."/>
            <person name="Topping I."/>
            <person name="Tsamla T."/>
            <person name="Vassiliev H."/>
            <person name="Vo A."/>
            <person name="Wangchuk T."/>
            <person name="Wangdi T."/>
            <person name="Weiand M."/>
            <person name="Wilkinson J."/>
            <person name="Wilson A."/>
            <person name="Yadav S."/>
            <person name="Young G."/>
            <person name="Yu Q."/>
            <person name="Zembek L."/>
            <person name="Zhong D."/>
            <person name="Zimmer A."/>
            <person name="Zwirko Z."/>
            <person name="Jaffe D.B."/>
            <person name="Alvarez P."/>
            <person name="Brockman W."/>
            <person name="Butler J."/>
            <person name="Chin C."/>
            <person name="Gnerre S."/>
            <person name="Grabherr M."/>
            <person name="Kleber M."/>
            <person name="Mauceli E."/>
            <person name="MacCallum I."/>
        </authorList>
    </citation>
    <scope>NUCLEOTIDE SEQUENCE [LARGE SCALE GENOMIC DNA]</scope>
    <source>
        <strain evidence="4">Tucson 14030-0811.24</strain>
    </source>
</reference>
<dbReference type="KEGG" id="dwi:6645253"/>
<feature type="compositionally biased region" description="Polar residues" evidence="1">
    <location>
        <begin position="208"/>
        <end position="217"/>
    </location>
</feature>